<feature type="compositionally biased region" description="Basic and acidic residues" evidence="1">
    <location>
        <begin position="121"/>
        <end position="141"/>
    </location>
</feature>
<protein>
    <submittedName>
        <fullName evidence="2">Uncharacterized protein</fullName>
    </submittedName>
</protein>
<keyword evidence="3" id="KW-1185">Reference proteome</keyword>
<feature type="compositionally biased region" description="Basic and acidic residues" evidence="1">
    <location>
        <begin position="148"/>
        <end position="168"/>
    </location>
</feature>
<dbReference type="AlphaFoldDB" id="A0A2G2YXA2"/>
<sequence length="287" mass="32263">MQIVSEEKYPLMLRYVACTTPQYTIVVKFIHSNKSKSSKGGVEAFSLEHELPSNNDSEDKRFSVLNEKFDVICSKKFTKILDENKILKSELSKIKRLLLGKIKEDGKIQSDKQLDNLQAEPSHDPMVHNQSDDPHKPTKNERSKKKRRVEEGKNVEAHSNEKEEAAEERVIGLSPQNMEDMRQAKNQGFCGIEVDGDIIYGTKDCGNVNSIINNVISSVFTASSSLPTSPDVKSTQAERSELGDINVDTEDIIFDVDGTKKFVNIDSIICNIEISHDEQESSRVSPF</sequence>
<dbReference type="Proteomes" id="UP000222542">
    <property type="component" value="Unassembled WGS sequence"/>
</dbReference>
<evidence type="ECO:0000313" key="2">
    <source>
        <dbReference type="EMBL" id="PHT74388.1"/>
    </source>
</evidence>
<reference evidence="2 3" key="1">
    <citation type="journal article" date="2014" name="Nat. Genet.">
        <title>Genome sequence of the hot pepper provides insights into the evolution of pungency in Capsicum species.</title>
        <authorList>
            <person name="Kim S."/>
            <person name="Park M."/>
            <person name="Yeom S.I."/>
            <person name="Kim Y.M."/>
            <person name="Lee J.M."/>
            <person name="Lee H.A."/>
            <person name="Seo E."/>
            <person name="Choi J."/>
            <person name="Cheong K."/>
            <person name="Kim K.T."/>
            <person name="Jung K."/>
            <person name="Lee G.W."/>
            <person name="Oh S.K."/>
            <person name="Bae C."/>
            <person name="Kim S.B."/>
            <person name="Lee H.Y."/>
            <person name="Kim S.Y."/>
            <person name="Kim M.S."/>
            <person name="Kang B.C."/>
            <person name="Jo Y.D."/>
            <person name="Yang H.B."/>
            <person name="Jeong H.J."/>
            <person name="Kang W.H."/>
            <person name="Kwon J.K."/>
            <person name="Shin C."/>
            <person name="Lim J.Y."/>
            <person name="Park J.H."/>
            <person name="Huh J.H."/>
            <person name="Kim J.S."/>
            <person name="Kim B.D."/>
            <person name="Cohen O."/>
            <person name="Paran I."/>
            <person name="Suh M.C."/>
            <person name="Lee S.B."/>
            <person name="Kim Y.K."/>
            <person name="Shin Y."/>
            <person name="Noh S.J."/>
            <person name="Park J."/>
            <person name="Seo Y.S."/>
            <person name="Kwon S.Y."/>
            <person name="Kim H.A."/>
            <person name="Park J.M."/>
            <person name="Kim H.J."/>
            <person name="Choi S.B."/>
            <person name="Bosland P.W."/>
            <person name="Reeves G."/>
            <person name="Jo S.H."/>
            <person name="Lee B.W."/>
            <person name="Cho H.T."/>
            <person name="Choi H.S."/>
            <person name="Lee M.S."/>
            <person name="Yu Y."/>
            <person name="Do Choi Y."/>
            <person name="Park B.S."/>
            <person name="van Deynze A."/>
            <person name="Ashrafi H."/>
            <person name="Hill T."/>
            <person name="Kim W.T."/>
            <person name="Pai H.S."/>
            <person name="Ahn H.K."/>
            <person name="Yeam I."/>
            <person name="Giovannoni J.J."/>
            <person name="Rose J.K."/>
            <person name="Sorensen I."/>
            <person name="Lee S.J."/>
            <person name="Kim R.W."/>
            <person name="Choi I.Y."/>
            <person name="Choi B.S."/>
            <person name="Lim J.S."/>
            <person name="Lee Y.H."/>
            <person name="Choi D."/>
        </authorList>
    </citation>
    <scope>NUCLEOTIDE SEQUENCE [LARGE SCALE GENOMIC DNA]</scope>
    <source>
        <strain evidence="3">cv. CM334</strain>
    </source>
</reference>
<name>A0A2G2YXA2_CAPAN</name>
<reference evidence="2 3" key="2">
    <citation type="journal article" date="2017" name="Genome Biol.">
        <title>New reference genome sequences of hot pepper reveal the massive evolution of plant disease-resistance genes by retroduplication.</title>
        <authorList>
            <person name="Kim S."/>
            <person name="Park J."/>
            <person name="Yeom S.I."/>
            <person name="Kim Y.M."/>
            <person name="Seo E."/>
            <person name="Kim K.T."/>
            <person name="Kim M.S."/>
            <person name="Lee J.M."/>
            <person name="Cheong K."/>
            <person name="Shin H.S."/>
            <person name="Kim S.B."/>
            <person name="Han K."/>
            <person name="Lee J."/>
            <person name="Park M."/>
            <person name="Lee H.A."/>
            <person name="Lee H.Y."/>
            <person name="Lee Y."/>
            <person name="Oh S."/>
            <person name="Lee J.H."/>
            <person name="Choi E."/>
            <person name="Choi E."/>
            <person name="Lee S.E."/>
            <person name="Jeon J."/>
            <person name="Kim H."/>
            <person name="Choi G."/>
            <person name="Song H."/>
            <person name="Lee J."/>
            <person name="Lee S.C."/>
            <person name="Kwon J.K."/>
            <person name="Lee H.Y."/>
            <person name="Koo N."/>
            <person name="Hong Y."/>
            <person name="Kim R.W."/>
            <person name="Kang W.H."/>
            <person name="Huh J.H."/>
            <person name="Kang B.C."/>
            <person name="Yang T.J."/>
            <person name="Lee Y.H."/>
            <person name="Bennetzen J.L."/>
            <person name="Choi D."/>
        </authorList>
    </citation>
    <scope>NUCLEOTIDE SEQUENCE [LARGE SCALE GENOMIC DNA]</scope>
    <source>
        <strain evidence="3">cv. CM334</strain>
    </source>
</reference>
<dbReference type="Gramene" id="PHT74388">
    <property type="protein sequence ID" value="PHT74388"/>
    <property type="gene ID" value="T459_21665"/>
</dbReference>
<gene>
    <name evidence="2" type="ORF">T459_21665</name>
</gene>
<evidence type="ECO:0000256" key="1">
    <source>
        <dbReference type="SAM" id="MobiDB-lite"/>
    </source>
</evidence>
<proteinExistence type="predicted"/>
<feature type="region of interest" description="Disordered" evidence="1">
    <location>
        <begin position="118"/>
        <end position="168"/>
    </location>
</feature>
<dbReference type="EMBL" id="AYRZ02000008">
    <property type="protein sequence ID" value="PHT74388.1"/>
    <property type="molecule type" value="Genomic_DNA"/>
</dbReference>
<organism evidence="2 3">
    <name type="scientific">Capsicum annuum</name>
    <name type="common">Capsicum pepper</name>
    <dbReference type="NCBI Taxonomy" id="4072"/>
    <lineage>
        <taxon>Eukaryota</taxon>
        <taxon>Viridiplantae</taxon>
        <taxon>Streptophyta</taxon>
        <taxon>Embryophyta</taxon>
        <taxon>Tracheophyta</taxon>
        <taxon>Spermatophyta</taxon>
        <taxon>Magnoliopsida</taxon>
        <taxon>eudicotyledons</taxon>
        <taxon>Gunneridae</taxon>
        <taxon>Pentapetalae</taxon>
        <taxon>asterids</taxon>
        <taxon>lamiids</taxon>
        <taxon>Solanales</taxon>
        <taxon>Solanaceae</taxon>
        <taxon>Solanoideae</taxon>
        <taxon>Capsiceae</taxon>
        <taxon>Capsicum</taxon>
    </lineage>
</organism>
<evidence type="ECO:0000313" key="3">
    <source>
        <dbReference type="Proteomes" id="UP000222542"/>
    </source>
</evidence>
<accession>A0A2G2YXA2</accession>
<dbReference type="STRING" id="4072.A0A2G2YXA2"/>
<comment type="caution">
    <text evidence="2">The sequence shown here is derived from an EMBL/GenBank/DDBJ whole genome shotgun (WGS) entry which is preliminary data.</text>
</comment>